<proteinExistence type="inferred from homology"/>
<dbReference type="GO" id="GO:0015280">
    <property type="term" value="F:ligand-gated sodium channel activity"/>
    <property type="evidence" value="ECO:0007669"/>
    <property type="project" value="TreeGrafter"/>
</dbReference>
<gene>
    <name evidence="14" type="ORF">BEMITA_LOCUS1278</name>
</gene>
<keyword evidence="9 13" id="KW-0472">Membrane</keyword>
<organism evidence="14 15">
    <name type="scientific">Bemisia tabaci</name>
    <name type="common">Sweetpotato whitefly</name>
    <name type="synonym">Aleurodes tabaci</name>
    <dbReference type="NCBI Taxonomy" id="7038"/>
    <lineage>
        <taxon>Eukaryota</taxon>
        <taxon>Metazoa</taxon>
        <taxon>Ecdysozoa</taxon>
        <taxon>Arthropoda</taxon>
        <taxon>Hexapoda</taxon>
        <taxon>Insecta</taxon>
        <taxon>Pterygota</taxon>
        <taxon>Neoptera</taxon>
        <taxon>Paraneoptera</taxon>
        <taxon>Hemiptera</taxon>
        <taxon>Sternorrhyncha</taxon>
        <taxon>Aleyrodoidea</taxon>
        <taxon>Aleyrodidae</taxon>
        <taxon>Aleyrodinae</taxon>
        <taxon>Bemisia</taxon>
    </lineage>
</organism>
<dbReference type="Gene3D" id="1.10.287.770">
    <property type="entry name" value="YojJ-like"/>
    <property type="match status" value="1"/>
</dbReference>
<evidence type="ECO:0000313" key="14">
    <source>
        <dbReference type="EMBL" id="CAH0381656.1"/>
    </source>
</evidence>
<name>A0A9P0A220_BEMTA</name>
<keyword evidence="4 12" id="KW-0894">Sodium channel</keyword>
<evidence type="ECO:0008006" key="16">
    <source>
        <dbReference type="Google" id="ProtNLM"/>
    </source>
</evidence>
<keyword evidence="7" id="KW-0915">Sodium</keyword>
<keyword evidence="8 12" id="KW-0406">Ion transport</keyword>
<evidence type="ECO:0000256" key="2">
    <source>
        <dbReference type="ARBA" id="ARBA00007193"/>
    </source>
</evidence>
<evidence type="ECO:0000256" key="4">
    <source>
        <dbReference type="ARBA" id="ARBA00022461"/>
    </source>
</evidence>
<dbReference type="InterPro" id="IPR001873">
    <property type="entry name" value="ENaC"/>
</dbReference>
<dbReference type="Pfam" id="PF00858">
    <property type="entry name" value="ASC"/>
    <property type="match status" value="2"/>
</dbReference>
<keyword evidence="10 12" id="KW-0739">Sodium transport</keyword>
<protein>
    <recommendedName>
        <fullName evidence="16">Sodium channel protein Nach</fullName>
    </recommendedName>
</protein>
<evidence type="ECO:0000256" key="9">
    <source>
        <dbReference type="ARBA" id="ARBA00023136"/>
    </source>
</evidence>
<evidence type="ECO:0000256" key="8">
    <source>
        <dbReference type="ARBA" id="ARBA00023065"/>
    </source>
</evidence>
<dbReference type="EMBL" id="OU963862">
    <property type="protein sequence ID" value="CAH0381656.1"/>
    <property type="molecule type" value="Genomic_DNA"/>
</dbReference>
<dbReference type="Proteomes" id="UP001152759">
    <property type="component" value="Chromosome 1"/>
</dbReference>
<evidence type="ECO:0000313" key="15">
    <source>
        <dbReference type="Proteomes" id="UP001152759"/>
    </source>
</evidence>
<reference evidence="14" key="1">
    <citation type="submission" date="2021-12" db="EMBL/GenBank/DDBJ databases">
        <authorList>
            <person name="King R."/>
        </authorList>
    </citation>
    <scope>NUCLEOTIDE SEQUENCE</scope>
</reference>
<dbReference type="GO" id="GO:0005886">
    <property type="term" value="C:plasma membrane"/>
    <property type="evidence" value="ECO:0007669"/>
    <property type="project" value="TreeGrafter"/>
</dbReference>
<evidence type="ECO:0000256" key="7">
    <source>
        <dbReference type="ARBA" id="ARBA00023053"/>
    </source>
</evidence>
<comment type="similarity">
    <text evidence="2 12">Belongs to the amiloride-sensitive sodium channel (TC 1.A.6) family.</text>
</comment>
<dbReference type="PANTHER" id="PTHR11690:SF247">
    <property type="entry name" value="PICKPOCKET 23, ISOFORM C"/>
    <property type="match status" value="1"/>
</dbReference>
<evidence type="ECO:0000256" key="1">
    <source>
        <dbReference type="ARBA" id="ARBA00004141"/>
    </source>
</evidence>
<evidence type="ECO:0000256" key="3">
    <source>
        <dbReference type="ARBA" id="ARBA00022448"/>
    </source>
</evidence>
<evidence type="ECO:0000256" key="11">
    <source>
        <dbReference type="ARBA" id="ARBA00023303"/>
    </source>
</evidence>
<feature type="transmembrane region" description="Helical" evidence="13">
    <location>
        <begin position="55"/>
        <end position="76"/>
    </location>
</feature>
<evidence type="ECO:0000256" key="10">
    <source>
        <dbReference type="ARBA" id="ARBA00023201"/>
    </source>
</evidence>
<keyword evidence="15" id="KW-1185">Reference proteome</keyword>
<evidence type="ECO:0000256" key="13">
    <source>
        <dbReference type="SAM" id="Phobius"/>
    </source>
</evidence>
<feature type="transmembrane region" description="Helical" evidence="13">
    <location>
        <begin position="291"/>
        <end position="317"/>
    </location>
</feature>
<dbReference type="PANTHER" id="PTHR11690">
    <property type="entry name" value="AMILORIDE-SENSITIVE SODIUM CHANNEL-RELATED"/>
    <property type="match status" value="1"/>
</dbReference>
<evidence type="ECO:0000256" key="5">
    <source>
        <dbReference type="ARBA" id="ARBA00022692"/>
    </source>
</evidence>
<keyword evidence="6 13" id="KW-1133">Transmembrane helix</keyword>
<dbReference type="AlphaFoldDB" id="A0A9P0A220"/>
<keyword evidence="5 12" id="KW-0812">Transmembrane</keyword>
<keyword evidence="3 12" id="KW-0813">Transport</keyword>
<accession>A0A9P0A220</accession>
<evidence type="ECO:0000256" key="6">
    <source>
        <dbReference type="ARBA" id="ARBA00022989"/>
    </source>
</evidence>
<keyword evidence="11 12" id="KW-0407">Ion channel</keyword>
<sequence>MKKRKLINNKKTTDVSFFNLLCTSWSYQIKEFSEKSTLHGIRYVAETKRPFCERFMWFCFIMAGVAIVTINVASLWDKYQTNPTITGLDMDFHNWDVPFPTVTLCPENTVNDSLISEYIYGRWGDVKDELLEKYTNFLIHLGNISYESLAGFSRYKDDQILPQDNLREIFSRTFAIYVLLYCPCRKQQGKFECVLITSILIIDDFLFSEEFPHCTLKGLSCLADYADELRTDLNCDCELGCKNTVYEVEKIDGEDKQQEFTSPNQPNLIVGFLSWPTVRYKREVLFGWVDLLVAFGGIAGLFLGFSLLSGIEIFYYFTLRALCMVHTDKKKLTKLHWQYKWEKESQLINLDLEPFLFGRKHPKLTKNSGYLKNERDTFSDKTQHTGRSTNQISVISSGWTIESSSMKHGQIMSTLHSESSDYTIPYLP</sequence>
<evidence type="ECO:0000256" key="12">
    <source>
        <dbReference type="RuleBase" id="RU000679"/>
    </source>
</evidence>
<comment type="subcellular location">
    <subcellularLocation>
        <location evidence="1">Membrane</location>
        <topology evidence="1">Multi-pass membrane protein</topology>
    </subcellularLocation>
</comment>